<dbReference type="PROSITE" id="PS50011">
    <property type="entry name" value="PROTEIN_KINASE_DOM"/>
    <property type="match status" value="1"/>
</dbReference>
<dbReference type="Gene3D" id="3.60.40.10">
    <property type="entry name" value="PPM-type phosphatase domain"/>
    <property type="match status" value="1"/>
</dbReference>
<dbReference type="Proteomes" id="UP001189429">
    <property type="component" value="Unassembled WGS sequence"/>
</dbReference>
<dbReference type="InterPro" id="IPR001932">
    <property type="entry name" value="PPM-type_phosphatase-like_dom"/>
</dbReference>
<dbReference type="Pfam" id="PF07714">
    <property type="entry name" value="PK_Tyr_Ser-Thr"/>
    <property type="match status" value="1"/>
</dbReference>
<dbReference type="Gene3D" id="1.10.510.10">
    <property type="entry name" value="Transferase(Phosphotransferase) domain 1"/>
    <property type="match status" value="1"/>
</dbReference>
<organism evidence="4 5">
    <name type="scientific">Prorocentrum cordatum</name>
    <dbReference type="NCBI Taxonomy" id="2364126"/>
    <lineage>
        <taxon>Eukaryota</taxon>
        <taxon>Sar</taxon>
        <taxon>Alveolata</taxon>
        <taxon>Dinophyceae</taxon>
        <taxon>Prorocentrales</taxon>
        <taxon>Prorocentraceae</taxon>
        <taxon>Prorocentrum</taxon>
    </lineage>
</organism>
<sequence>MLSAVCRARRGAKEFRRGAPGNFATVSGAGSSKLRLVFGAGGFPKDEGHRGEDAWFASHAESAFGVADGAGSWARHGVDAGRFARELLRGVRAGVARSARGMLKPSLEVALQTARQEILAESIQGSCTVLLGQLHGNTLSVLNLGDSGLLVLRPMQELSEFLGGQTMTVMRQLYRTTSIRHRANLPAQISSEDEEGEDLSMLDFVTVRLQRGDLLIAGSDGLFDNVSLPSIAKIALDHYETGSAAKGPQAVARLAKTLVTVAAAAARDSDIIWHAVSEHASSPDSIVGGKLDDVAVVVAQVEEWSAASPGGVLGNFDDETVIKSATASQAFASGVTRGVGGAGSAWRPLPSRPFSGARAVTTYPVSMLESTVPLTCPRRSVSSLPLATSAAFSSSRISPAAAATCTASSCSQQRPTRPTTPTGAGVEVEVQGPPRARALEGLHLTLGVSLGPGVLPSSWRVVRELGRGSYATAWELQSTCHGENRAVLKIFDQDPMVRCLFGSRCFDEVEAQFSRESRALLRLHQGPVHEGRHHVIQLLSAAPSVDDSWASSKALVRGRLLRALVQEYAGATMDSFPAAEFRVAQCVAMADQMRKAVAYLRPLGIVHADISLANCALDGSGRARLIDFGNSLVLEEWPARSAAAGHCARLERLRMRYVHHPRFPPAERYSYPLSVARMISDIERPRHINVYSEWCDPDLFPGNLAAAPPEVLRGLLLPGLSDVYSVGVLLWQLLTIEETPFEIDMVADRIRFKGWDNFYSLPLVTRVAFLVDRLAANLRPHLRSELSRSDLQKLGTWFGDALAEAPEDRVRAADAGPLDRQAD</sequence>
<dbReference type="PROSITE" id="PS51746">
    <property type="entry name" value="PPM_2"/>
    <property type="match status" value="1"/>
</dbReference>
<name>A0ABN9UJQ3_9DINO</name>
<evidence type="ECO:0000259" key="2">
    <source>
        <dbReference type="PROSITE" id="PS50011"/>
    </source>
</evidence>
<reference evidence="4" key="1">
    <citation type="submission" date="2023-10" db="EMBL/GenBank/DDBJ databases">
        <authorList>
            <person name="Chen Y."/>
            <person name="Shah S."/>
            <person name="Dougan E. K."/>
            <person name="Thang M."/>
            <person name="Chan C."/>
        </authorList>
    </citation>
    <scope>NUCLEOTIDE SEQUENCE [LARGE SCALE GENOMIC DNA]</scope>
</reference>
<evidence type="ECO:0008006" key="6">
    <source>
        <dbReference type="Google" id="ProtNLM"/>
    </source>
</evidence>
<proteinExistence type="predicted"/>
<dbReference type="EMBL" id="CAUYUJ010015937">
    <property type="protein sequence ID" value="CAK0859830.1"/>
    <property type="molecule type" value="Genomic_DNA"/>
</dbReference>
<feature type="domain" description="Protein kinase" evidence="2">
    <location>
        <begin position="459"/>
        <end position="823"/>
    </location>
</feature>
<feature type="binding site" evidence="1">
    <location>
        <position position="489"/>
    </location>
    <ligand>
        <name>ATP</name>
        <dbReference type="ChEBI" id="CHEBI:30616"/>
    </ligand>
</feature>
<dbReference type="SMART" id="SM00332">
    <property type="entry name" value="PP2Cc"/>
    <property type="match status" value="1"/>
</dbReference>
<dbReference type="InterPro" id="IPR001245">
    <property type="entry name" value="Ser-Thr/Tyr_kinase_cat_dom"/>
</dbReference>
<dbReference type="SUPFAM" id="SSF56112">
    <property type="entry name" value="Protein kinase-like (PK-like)"/>
    <property type="match status" value="1"/>
</dbReference>
<dbReference type="InterPro" id="IPR000719">
    <property type="entry name" value="Prot_kinase_dom"/>
</dbReference>
<dbReference type="SUPFAM" id="SSF81606">
    <property type="entry name" value="PP2C-like"/>
    <property type="match status" value="1"/>
</dbReference>
<keyword evidence="1" id="KW-0547">Nucleotide-binding</keyword>
<evidence type="ECO:0000259" key="3">
    <source>
        <dbReference type="PROSITE" id="PS51746"/>
    </source>
</evidence>
<feature type="domain" description="PPM-type phosphatase" evidence="3">
    <location>
        <begin position="28"/>
        <end position="301"/>
    </location>
</feature>
<dbReference type="PROSITE" id="PS00107">
    <property type="entry name" value="PROTEIN_KINASE_ATP"/>
    <property type="match status" value="1"/>
</dbReference>
<keyword evidence="1" id="KW-0067">ATP-binding</keyword>
<dbReference type="InterPro" id="IPR017441">
    <property type="entry name" value="Protein_kinase_ATP_BS"/>
</dbReference>
<dbReference type="PANTHER" id="PTHR12320">
    <property type="entry name" value="PROTEIN PHOSPHATASE 2C"/>
    <property type="match status" value="1"/>
</dbReference>
<dbReference type="SMART" id="SM00220">
    <property type="entry name" value="S_TKc"/>
    <property type="match status" value="1"/>
</dbReference>
<dbReference type="InterPro" id="IPR036457">
    <property type="entry name" value="PPM-type-like_dom_sf"/>
</dbReference>
<evidence type="ECO:0000313" key="5">
    <source>
        <dbReference type="Proteomes" id="UP001189429"/>
    </source>
</evidence>
<dbReference type="InterPro" id="IPR039123">
    <property type="entry name" value="PPTC7"/>
</dbReference>
<accession>A0ABN9UJQ3</accession>
<dbReference type="SMART" id="SM00331">
    <property type="entry name" value="PP2C_SIG"/>
    <property type="match status" value="1"/>
</dbReference>
<comment type="caution">
    <text evidence="4">The sequence shown here is derived from an EMBL/GenBank/DDBJ whole genome shotgun (WGS) entry which is preliminary data.</text>
</comment>
<dbReference type="InterPro" id="IPR011009">
    <property type="entry name" value="Kinase-like_dom_sf"/>
</dbReference>
<dbReference type="PANTHER" id="PTHR12320:SF1">
    <property type="entry name" value="PROTEIN PHOSPHATASE PTC7 HOMOLOG"/>
    <property type="match status" value="1"/>
</dbReference>
<keyword evidence="5" id="KW-1185">Reference proteome</keyword>
<evidence type="ECO:0000313" key="4">
    <source>
        <dbReference type="EMBL" id="CAK0859830.1"/>
    </source>
</evidence>
<evidence type="ECO:0000256" key="1">
    <source>
        <dbReference type="PROSITE-ProRule" id="PRU10141"/>
    </source>
</evidence>
<gene>
    <name evidence="4" type="ORF">PCOR1329_LOCUS49063</name>
</gene>
<protein>
    <recommendedName>
        <fullName evidence="6">Protein-serine/threonine phosphatase</fullName>
    </recommendedName>
</protein>